<protein>
    <submittedName>
        <fullName evidence="4">Gliding motility-associated C-terminal domain-containing protein</fullName>
    </submittedName>
</protein>
<evidence type="ECO:0000256" key="1">
    <source>
        <dbReference type="ARBA" id="ARBA00022737"/>
    </source>
</evidence>
<comment type="caution">
    <text evidence="4">The sequence shown here is derived from an EMBL/GenBank/DDBJ whole genome shotgun (WGS) entry which is preliminary data.</text>
</comment>
<feature type="compositionally biased region" description="Acidic residues" evidence="2">
    <location>
        <begin position="718"/>
        <end position="746"/>
    </location>
</feature>
<dbReference type="InterPro" id="IPR026341">
    <property type="entry name" value="T9SS_type_B"/>
</dbReference>
<evidence type="ECO:0000259" key="3">
    <source>
        <dbReference type="PROSITE" id="PS50825"/>
    </source>
</evidence>
<dbReference type="Proteomes" id="UP001199795">
    <property type="component" value="Unassembled WGS sequence"/>
</dbReference>
<dbReference type="InterPro" id="IPR055354">
    <property type="entry name" value="DUF7507"/>
</dbReference>
<keyword evidence="1" id="KW-0677">Repeat</keyword>
<dbReference type="NCBIfam" id="TIGR04131">
    <property type="entry name" value="Bac_Flav_CTERM"/>
    <property type="match status" value="1"/>
</dbReference>
<organism evidence="4 5">
    <name type="scientific">Wocania arenilitoris</name>
    <dbReference type="NCBI Taxonomy" id="2044858"/>
    <lineage>
        <taxon>Bacteria</taxon>
        <taxon>Pseudomonadati</taxon>
        <taxon>Bacteroidota</taxon>
        <taxon>Flavobacteriia</taxon>
        <taxon>Flavobacteriales</taxon>
        <taxon>Flavobacteriaceae</taxon>
        <taxon>Wocania</taxon>
    </lineage>
</organism>
<dbReference type="EMBL" id="JAKKDU010000025">
    <property type="protein sequence ID" value="MCF7569632.1"/>
    <property type="molecule type" value="Genomic_DNA"/>
</dbReference>
<dbReference type="PROSITE" id="PS50825">
    <property type="entry name" value="HYR"/>
    <property type="match status" value="1"/>
</dbReference>
<dbReference type="NCBIfam" id="TIGR01451">
    <property type="entry name" value="B_ant_repeat"/>
    <property type="match status" value="1"/>
</dbReference>
<dbReference type="InterPro" id="IPR047589">
    <property type="entry name" value="DUF11_rpt"/>
</dbReference>
<keyword evidence="5" id="KW-1185">Reference proteome</keyword>
<reference evidence="4" key="1">
    <citation type="submission" date="2022-01" db="EMBL/GenBank/DDBJ databases">
        <title>Draft genome sequence of Sabulilitoribacter arenilitoris KCTC 52401.</title>
        <authorList>
            <person name="Oh J.-S."/>
        </authorList>
    </citation>
    <scope>NUCLEOTIDE SEQUENCE</scope>
    <source>
        <strain evidence="4">HMF6543</strain>
    </source>
</reference>
<evidence type="ECO:0000313" key="5">
    <source>
        <dbReference type="Proteomes" id="UP001199795"/>
    </source>
</evidence>
<dbReference type="InterPro" id="IPR057078">
    <property type="entry name" value="HYR-4C"/>
</dbReference>
<accession>A0AAE3JMS8</accession>
<feature type="domain" description="HYR" evidence="3">
    <location>
        <begin position="524"/>
        <end position="614"/>
    </location>
</feature>
<gene>
    <name evidence="4" type="ORF">L3X37_14890</name>
</gene>
<evidence type="ECO:0000313" key="4">
    <source>
        <dbReference type="EMBL" id="MCF7569632.1"/>
    </source>
</evidence>
<sequence length="855" mass="91668">MKKNYTRFALKNYLKKILFSFFLVFYVITIGAQSLPIAYDTTIYATENSVDTELNIVAPSDMDADALTITVTGLPAAGTITLSNGTAVTNGQTLTIAELTSLQYDAPASIVNPGDFTYNVTDKDGTTSGLVNIIITEDDFDGIAITVTDPNSPSISVPAAITISGCDENSILATSEDILDATIKTHYVYSSTLVTVLTNPTPAEIVTFNNLVGYSIADASENIVSLTYIDVVTQTTCPIKVTRTWTITDSCNPLVTTTQEINIKRTIPPTEQGGPVAIASEVECFDDAVAPVLPVMQDVCGNVIAAPLPVVTGTATDNTACDGDTVIYTYTYVDGCDNTLTTDWVYTYTLNRLTDPVEVGGPVAIASEVECFDDAVAPVLPVMQDVCGNVIAAPLPVVTGTATDNTACDGDTVIYTYTYVDGCDNTLTTDWVYTYTLNRLTDPVEVGGPVAIASEVECFDDAVAPVLPVMHDVCGNVIAAPLPVVTGTATDNTACDGDTVIYTYTYVDGCDNTLTTDWVYTYTLNRLTDPAIVCPSDQTRVIDQNETTYSTVGTEFDYTSLTYTCNTPSVINNLNGLNTLDGFVFPLGDTIVTWTSTDDCNNVTECSFTVSVLKGDIEILKEGEINDVNGDGIFGNLGDSITYNFTVANTGNLTLTDVEITDPLLGSAPILVTPSTLMLGDIGTASADYMITQADIDAGEVTNQATVRGEAPGGDPNDPTDDVTDTSDDPADPTDNDNNGDGEPDDITIIVINNPNDDDDCIIIIYNEFSPNNDGVNDYFVIDCLDNYPDNTLEVYNRWGNLVYKVKNYKNDWNGTSNGRFVVNESDKLPVGTYYYVINLGDGSKPKVGWLYINM</sequence>
<dbReference type="RefSeq" id="WP_237240959.1">
    <property type="nucleotide sequence ID" value="NZ_JAKKDU010000025.1"/>
</dbReference>
<dbReference type="InterPro" id="IPR003410">
    <property type="entry name" value="HYR_dom"/>
</dbReference>
<dbReference type="Pfam" id="PF23237">
    <property type="entry name" value="HYR_4C"/>
    <property type="match status" value="3"/>
</dbReference>
<dbReference type="Pfam" id="PF13585">
    <property type="entry name" value="CHU_C"/>
    <property type="match status" value="1"/>
</dbReference>
<name>A0AAE3JMS8_9FLAO</name>
<dbReference type="Pfam" id="PF24346">
    <property type="entry name" value="DUF7507"/>
    <property type="match status" value="1"/>
</dbReference>
<dbReference type="AlphaFoldDB" id="A0AAE3JMS8"/>
<feature type="region of interest" description="Disordered" evidence="2">
    <location>
        <begin position="706"/>
        <end position="746"/>
    </location>
</feature>
<evidence type="ECO:0000256" key="2">
    <source>
        <dbReference type="SAM" id="MobiDB-lite"/>
    </source>
</evidence>
<dbReference type="Pfam" id="PF02494">
    <property type="entry name" value="HYR"/>
    <property type="match status" value="1"/>
</dbReference>
<proteinExistence type="predicted"/>